<dbReference type="OrthoDB" id="8068875at2759"/>
<evidence type="ECO:0000256" key="3">
    <source>
        <dbReference type="ARBA" id="ARBA00022679"/>
    </source>
</evidence>
<keyword evidence="3" id="KW-0808">Transferase</keyword>
<sequence length="1030" mass="113804">MDPLDPSLLADYYPGELTIREAEQEEVEPFIVNTPRMVSTPKGARSGNQRRLSLHPTGKPTGLGSSSSSKQQQQQPECSSTPPSTPSKLSASLKRRSLNLAKLIRHPTSSTRNRSASRPPPSPHHPDHHHQQNRLSYPAAITMSPHPSPSALTPTVNNSSSSRNSLSPNLLLSCDPPHQALSHLQYCCFYCACCGRSIAMDQNSHATPIRCGVCAIMWDSAECFLPNEKKKQESPYIIAEDTTTTTTTTPHIPPQPSSSSSSSQKARLVITEEHVAQLESLALNQEQIDSFDRDPSRFLAAIQPGSALDRLTKEFDQLAHTLLSQLFQSLSALSTAFLTSTSNSTTTTTTTTTTKKTTEATVNLDLLNRFYRAICAGPTGRDLLLSLLYNFLQRPGSQSSSFLAHLKSLSDSMTPPEPVQWAWVIVLLQCPILSSSSKIHPHKRLVVTARILGLISCLPNRIHRRLVTFFSSRSCPTALFADKVELVNLFIGDRIRLFLQSPGGFASTLQQPLRTLDLPKYMYDWSLLAASRVMALLTGSNALCSKVAITTFYNVSADLIGGMDLVTDFEMWESRKSPYTLCGYPYLLSIASKISLLTYDGKRQMGLEARQAVLDSLMGRSLASPVFSLSVRRDHLVEDSLHQISNSSSQLKKLLKISFVDEDGVDGGGLKKEWFLLLIRQLVAPEYGMFIHDTEHHHIWFNPASQELEEFRLIGTVLGLAIYNRATLDFGLPLVGYRKLLGDGSAVGGLEDLATLQPEVARNLRWLLAYEGADFEELCGRNFVAGYDMYGTVVEKPLKPHGDKIPVTRSNRAEFVELYCDWVLNRSIAAQFQAFAEGFKAVAAGNALSLFRPEEIELLVVGSAYTDKLPVAELQAVTVYEGFIPTDNTVRFFWQVVDRFSFDEQKKLLRFITGTDRIPAVGLASLHLKICKSAHSYPDNFSSSLNSNSNDPHHTSSPSSSSSRRRLRLSAAIPSAIPSASAAVPMARKERIPESHTCFNQLILSEFESPESLELKLRLAINESEGFSLN</sequence>
<dbReference type="PANTHER" id="PTHR45700:SF8">
    <property type="entry name" value="HECT-TYPE E3 UBIQUITIN TRANSFERASE"/>
    <property type="match status" value="1"/>
</dbReference>
<dbReference type="CDD" id="cd00078">
    <property type="entry name" value="HECTc"/>
    <property type="match status" value="1"/>
</dbReference>
<evidence type="ECO:0000256" key="2">
    <source>
        <dbReference type="ARBA" id="ARBA00012485"/>
    </source>
</evidence>
<dbReference type="SUPFAM" id="SSF56204">
    <property type="entry name" value="Hect, E3 ligase catalytic domain"/>
    <property type="match status" value="1"/>
</dbReference>
<dbReference type="InterPro" id="IPR000569">
    <property type="entry name" value="HECT_dom"/>
</dbReference>
<dbReference type="EC" id="2.3.2.26" evidence="2"/>
<protein>
    <recommendedName>
        <fullName evidence="2">HECT-type E3 ubiquitin transferase</fullName>
        <ecNumber evidence="2">2.3.2.26</ecNumber>
    </recommendedName>
</protein>
<comment type="catalytic activity">
    <reaction evidence="1">
        <text>S-ubiquitinyl-[E2 ubiquitin-conjugating enzyme]-L-cysteine + [acceptor protein]-L-lysine = [E2 ubiquitin-conjugating enzyme]-L-cysteine + N(6)-ubiquitinyl-[acceptor protein]-L-lysine.</text>
        <dbReference type="EC" id="2.3.2.26"/>
    </reaction>
</comment>
<evidence type="ECO:0000256" key="5">
    <source>
        <dbReference type="PROSITE-ProRule" id="PRU00104"/>
    </source>
</evidence>
<feature type="compositionally biased region" description="Low complexity" evidence="6">
    <location>
        <begin position="157"/>
        <end position="166"/>
    </location>
</feature>
<dbReference type="EMBL" id="PGCJ01001523">
    <property type="protein sequence ID" value="PLW04960.1"/>
    <property type="molecule type" value="Genomic_DNA"/>
</dbReference>
<dbReference type="Pfam" id="PF00632">
    <property type="entry name" value="HECT"/>
    <property type="match status" value="1"/>
</dbReference>
<dbReference type="Gene3D" id="3.30.2410.10">
    <property type="entry name" value="Hect, E3 ligase catalytic domain"/>
    <property type="match status" value="1"/>
</dbReference>
<dbReference type="Gene3D" id="3.90.1750.10">
    <property type="entry name" value="Hect, E3 ligase catalytic domains"/>
    <property type="match status" value="1"/>
</dbReference>
<feature type="region of interest" description="Disordered" evidence="6">
    <location>
        <begin position="943"/>
        <end position="964"/>
    </location>
</feature>
<keyword evidence="4 5" id="KW-0833">Ubl conjugation pathway</keyword>
<feature type="compositionally biased region" description="Low complexity" evidence="6">
    <location>
        <begin position="56"/>
        <end position="91"/>
    </location>
</feature>
<evidence type="ECO:0000313" key="8">
    <source>
        <dbReference type="EMBL" id="PLW04960.1"/>
    </source>
</evidence>
<evidence type="ECO:0000256" key="6">
    <source>
        <dbReference type="SAM" id="MobiDB-lite"/>
    </source>
</evidence>
<dbReference type="GO" id="GO:0061630">
    <property type="term" value="F:ubiquitin protein ligase activity"/>
    <property type="evidence" value="ECO:0007669"/>
    <property type="project" value="UniProtKB-EC"/>
</dbReference>
<gene>
    <name evidence="8" type="ORF">PCANC_27996</name>
</gene>
<dbReference type="SMART" id="SM00119">
    <property type="entry name" value="HECTc"/>
    <property type="match status" value="1"/>
</dbReference>
<dbReference type="AlphaFoldDB" id="A0A2N5RVF1"/>
<organism evidence="8 9">
    <name type="scientific">Puccinia coronata f. sp. avenae</name>
    <dbReference type="NCBI Taxonomy" id="200324"/>
    <lineage>
        <taxon>Eukaryota</taxon>
        <taxon>Fungi</taxon>
        <taxon>Dikarya</taxon>
        <taxon>Basidiomycota</taxon>
        <taxon>Pucciniomycotina</taxon>
        <taxon>Pucciniomycetes</taxon>
        <taxon>Pucciniales</taxon>
        <taxon>Pucciniaceae</taxon>
        <taxon>Puccinia</taxon>
    </lineage>
</organism>
<dbReference type="InterPro" id="IPR035983">
    <property type="entry name" value="Hect_E3_ubiquitin_ligase"/>
</dbReference>
<accession>A0A2N5RVF1</accession>
<dbReference type="Proteomes" id="UP000235388">
    <property type="component" value="Unassembled WGS sequence"/>
</dbReference>
<name>A0A2N5RVF1_9BASI</name>
<feature type="region of interest" description="Disordered" evidence="6">
    <location>
        <begin position="103"/>
        <end position="166"/>
    </location>
</feature>
<evidence type="ECO:0000313" key="9">
    <source>
        <dbReference type="Proteomes" id="UP000235388"/>
    </source>
</evidence>
<keyword evidence="9" id="KW-1185">Reference proteome</keyword>
<feature type="domain" description="HECT" evidence="7">
    <location>
        <begin position="647"/>
        <end position="1030"/>
    </location>
</feature>
<proteinExistence type="predicted"/>
<feature type="region of interest" description="Disordered" evidence="6">
    <location>
        <begin position="243"/>
        <end position="264"/>
    </location>
</feature>
<feature type="active site" description="Glycyl thioester intermediate" evidence="5">
    <location>
        <position position="998"/>
    </location>
</feature>
<dbReference type="PROSITE" id="PS50237">
    <property type="entry name" value="HECT"/>
    <property type="match status" value="1"/>
</dbReference>
<dbReference type="InterPro" id="IPR044611">
    <property type="entry name" value="E3A/B/C-like"/>
</dbReference>
<dbReference type="Gene3D" id="3.30.2160.10">
    <property type="entry name" value="Hect, E3 ligase catalytic domain"/>
    <property type="match status" value="1"/>
</dbReference>
<evidence type="ECO:0000256" key="4">
    <source>
        <dbReference type="ARBA" id="ARBA00022786"/>
    </source>
</evidence>
<comment type="caution">
    <text evidence="8">The sequence shown here is derived from an EMBL/GenBank/DDBJ whole genome shotgun (WGS) entry which is preliminary data.</text>
</comment>
<dbReference type="PANTHER" id="PTHR45700">
    <property type="entry name" value="UBIQUITIN-PROTEIN LIGASE E3C"/>
    <property type="match status" value="1"/>
</dbReference>
<feature type="compositionally biased region" description="Low complexity" evidence="6">
    <location>
        <begin position="943"/>
        <end position="962"/>
    </location>
</feature>
<feature type="region of interest" description="Disordered" evidence="6">
    <location>
        <begin position="28"/>
        <end position="91"/>
    </location>
</feature>
<evidence type="ECO:0000256" key="1">
    <source>
        <dbReference type="ARBA" id="ARBA00000885"/>
    </source>
</evidence>
<evidence type="ECO:0000259" key="7">
    <source>
        <dbReference type="PROSITE" id="PS50237"/>
    </source>
</evidence>
<reference evidence="8 9" key="1">
    <citation type="submission" date="2017-11" db="EMBL/GenBank/DDBJ databases">
        <title>De novo assembly and phasing of dikaryotic genomes from two isolates of Puccinia coronata f. sp. avenae, the causal agent of oat crown rust.</title>
        <authorList>
            <person name="Miller M.E."/>
            <person name="Zhang Y."/>
            <person name="Omidvar V."/>
            <person name="Sperschneider J."/>
            <person name="Schwessinger B."/>
            <person name="Raley C."/>
            <person name="Palmer J.M."/>
            <person name="Garnica D."/>
            <person name="Upadhyaya N."/>
            <person name="Rathjen J."/>
            <person name="Taylor J.M."/>
            <person name="Park R.F."/>
            <person name="Dodds P.N."/>
            <person name="Hirsch C.D."/>
            <person name="Kianian S.F."/>
            <person name="Figueroa M."/>
        </authorList>
    </citation>
    <scope>NUCLEOTIDE SEQUENCE [LARGE SCALE GENOMIC DNA]</scope>
    <source>
        <strain evidence="8">12NC29</strain>
    </source>
</reference>
<dbReference type="GO" id="GO:0000209">
    <property type="term" value="P:protein polyubiquitination"/>
    <property type="evidence" value="ECO:0007669"/>
    <property type="project" value="InterPro"/>
</dbReference>
<dbReference type="STRING" id="200324.A0A2N5RVF1"/>